<dbReference type="Proteomes" id="UP001432322">
    <property type="component" value="Unassembled WGS sequence"/>
</dbReference>
<gene>
    <name evidence="1" type="ORF">PFISCL1PPCAC_16549</name>
</gene>
<sequence length="93" mass="10279">LSRPKISAIRVVLHDFQRFVCRYVHEGADDGASNAEYESDGEGTTGIEHWSEGGESLLAPCSILRSILRNSSSHWNVHATIALLGHFSSDLHY</sequence>
<feature type="non-terminal residue" evidence="1">
    <location>
        <position position="1"/>
    </location>
</feature>
<reference evidence="1" key="1">
    <citation type="submission" date="2023-10" db="EMBL/GenBank/DDBJ databases">
        <title>Genome assembly of Pristionchus species.</title>
        <authorList>
            <person name="Yoshida K."/>
            <person name="Sommer R.J."/>
        </authorList>
    </citation>
    <scope>NUCLEOTIDE SEQUENCE</scope>
    <source>
        <strain evidence="1">RS5133</strain>
    </source>
</reference>
<evidence type="ECO:0000313" key="1">
    <source>
        <dbReference type="EMBL" id="GMT25252.1"/>
    </source>
</evidence>
<proteinExistence type="predicted"/>
<comment type="caution">
    <text evidence="1">The sequence shown here is derived from an EMBL/GenBank/DDBJ whole genome shotgun (WGS) entry which is preliminary data.</text>
</comment>
<name>A0AAV5W087_9BILA</name>
<keyword evidence="2" id="KW-1185">Reference proteome</keyword>
<evidence type="ECO:0000313" key="2">
    <source>
        <dbReference type="Proteomes" id="UP001432322"/>
    </source>
</evidence>
<dbReference type="EMBL" id="BTSY01000004">
    <property type="protein sequence ID" value="GMT25252.1"/>
    <property type="molecule type" value="Genomic_DNA"/>
</dbReference>
<protein>
    <submittedName>
        <fullName evidence="1">Uncharacterized protein</fullName>
    </submittedName>
</protein>
<organism evidence="1 2">
    <name type="scientific">Pristionchus fissidentatus</name>
    <dbReference type="NCBI Taxonomy" id="1538716"/>
    <lineage>
        <taxon>Eukaryota</taxon>
        <taxon>Metazoa</taxon>
        <taxon>Ecdysozoa</taxon>
        <taxon>Nematoda</taxon>
        <taxon>Chromadorea</taxon>
        <taxon>Rhabditida</taxon>
        <taxon>Rhabditina</taxon>
        <taxon>Diplogasteromorpha</taxon>
        <taxon>Diplogasteroidea</taxon>
        <taxon>Neodiplogasteridae</taxon>
        <taxon>Pristionchus</taxon>
    </lineage>
</organism>
<accession>A0AAV5W087</accession>
<dbReference type="AlphaFoldDB" id="A0AAV5W087"/>